<evidence type="ECO:0000256" key="1">
    <source>
        <dbReference type="SAM" id="SignalP"/>
    </source>
</evidence>
<comment type="caution">
    <text evidence="2">The sequence shown here is derived from an EMBL/GenBank/DDBJ whole genome shotgun (WGS) entry which is preliminary data.</text>
</comment>
<dbReference type="RefSeq" id="WP_125244394.1">
    <property type="nucleotide sequence ID" value="NZ_RSED01000013.1"/>
</dbReference>
<gene>
    <name evidence="2" type="ORF">EIP75_16585</name>
</gene>
<keyword evidence="1" id="KW-0732">Signal</keyword>
<protein>
    <recommendedName>
        <fullName evidence="4">Lipoprotein</fullName>
    </recommendedName>
</protein>
<proteinExistence type="predicted"/>
<dbReference type="EMBL" id="RSED01000013">
    <property type="protein sequence ID" value="RRS03302.1"/>
    <property type="molecule type" value="Genomic_DNA"/>
</dbReference>
<dbReference type="AlphaFoldDB" id="A0A426V8W6"/>
<evidence type="ECO:0000313" key="3">
    <source>
        <dbReference type="Proteomes" id="UP000269265"/>
    </source>
</evidence>
<dbReference type="Proteomes" id="UP000269265">
    <property type="component" value="Unassembled WGS sequence"/>
</dbReference>
<name>A0A426V8W6_9BURK</name>
<organism evidence="2 3">
    <name type="scientific">Aquabacterium soli</name>
    <dbReference type="NCBI Taxonomy" id="2493092"/>
    <lineage>
        <taxon>Bacteria</taxon>
        <taxon>Pseudomonadati</taxon>
        <taxon>Pseudomonadota</taxon>
        <taxon>Betaproteobacteria</taxon>
        <taxon>Burkholderiales</taxon>
        <taxon>Aquabacterium</taxon>
    </lineage>
</organism>
<reference evidence="2 3" key="1">
    <citation type="submission" date="2018-12" db="EMBL/GenBank/DDBJ databases">
        <title>The whole draft genome of Aquabacterium sp. SJQ9.</title>
        <authorList>
            <person name="Sun L."/>
            <person name="Gao X."/>
            <person name="Chen W."/>
            <person name="Huang K."/>
        </authorList>
    </citation>
    <scope>NUCLEOTIDE SEQUENCE [LARGE SCALE GENOMIC DNA]</scope>
    <source>
        <strain evidence="2 3">SJQ9</strain>
    </source>
</reference>
<evidence type="ECO:0000313" key="2">
    <source>
        <dbReference type="EMBL" id="RRS03302.1"/>
    </source>
</evidence>
<feature type="signal peptide" evidence="1">
    <location>
        <begin position="1"/>
        <end position="20"/>
    </location>
</feature>
<evidence type="ECO:0008006" key="4">
    <source>
        <dbReference type="Google" id="ProtNLM"/>
    </source>
</evidence>
<keyword evidence="3" id="KW-1185">Reference proteome</keyword>
<sequence length="178" mass="18210">MQFVHAVRGIASACLMSVLAACGGGGGGDEPVVTYPASNTVTVDTGNASTAAGSYALDPSSIDSELDPTGDGRTLEFAVAEDTAGKFQLVIGFLQNDTSKYILYFDDANADYACRSSNVSNAELEALAGGPANNLPVCSGTVKIDAGAHNLRASKVTIGNPDTPSDKVVISVNFAWTI</sequence>
<feature type="chain" id="PRO_5019586475" description="Lipoprotein" evidence="1">
    <location>
        <begin position="21"/>
        <end position="178"/>
    </location>
</feature>
<accession>A0A426V8W6</accession>